<dbReference type="EMBL" id="LR586016">
    <property type="protein sequence ID" value="VIP04353.1"/>
    <property type="molecule type" value="Genomic_DNA"/>
</dbReference>
<keyword evidence="2" id="KW-1185">Reference proteome</keyword>
<dbReference type="Gene3D" id="3.40.50.12780">
    <property type="entry name" value="N-terminal domain of ligase-like"/>
    <property type="match status" value="1"/>
</dbReference>
<dbReference type="SUPFAM" id="SSF56801">
    <property type="entry name" value="Acetyl-CoA synthetase-like"/>
    <property type="match status" value="1"/>
</dbReference>
<dbReference type="RefSeq" id="WP_162659448.1">
    <property type="nucleotide sequence ID" value="NZ_LR593887.1"/>
</dbReference>
<dbReference type="EMBL" id="LR593887">
    <property type="protein sequence ID" value="VTS06068.1"/>
    <property type="molecule type" value="Genomic_DNA"/>
</dbReference>
<dbReference type="KEGG" id="tim:GMBLW1_48400"/>
<proteinExistence type="predicted"/>
<dbReference type="AlphaFoldDB" id="A0A6C2YTA5"/>
<dbReference type="InterPro" id="IPR042099">
    <property type="entry name" value="ANL_N_sf"/>
</dbReference>
<dbReference type="Proteomes" id="UP000464378">
    <property type="component" value="Chromosome"/>
</dbReference>
<sequence length="458" mass="52377">MLTLLNRHVFSPLIARKNGSRVFEFLRILEASQFDSPEVVRHRQWRKLKQIIRHAYDTVPFYRNRFDAMDLHPDDLRDFSDLDAIPILTKSDIRNYNSELISTHYNRDTLRVKTTSGSTGVPLAIRIDEPSMQWKSACTIRSDQWSGWRFGERVAKVWGNPEYLHEGWKGKIRNRLIERAIYLDTLGITDERMHRFCQDLKKWPPSLLFGHAHSLYLLACYAHKHKIDWIRPKGMISTAMLLHDYQRATIEKVFGTKVTNRYGCEETSLIASECPEHDGLHFNMDSIYPQIAVDPAASATNGAPTGKLLLTDLTNQAMPLIRYQVGDVVVAKESPCGCGRGLQMIQRIEGREADYVLTPTGKLISGISLTENFAMLIRGAAQVQLVQESLTLLRVRLVTSDEFNDQSVRDIHELVRTTFGPAMRHEIERLDAIPQEPSGKYRFCISKVATDHLRAMSA</sequence>
<gene>
    <name evidence="1" type="ORF">GMBLW1_48400</name>
</gene>
<dbReference type="InParanoid" id="A0A6C2YTA5"/>
<reference evidence="1" key="1">
    <citation type="submission" date="2019-04" db="EMBL/GenBank/DDBJ databases">
        <authorList>
            <consortium name="Science for Life Laboratories"/>
        </authorList>
    </citation>
    <scope>NUCLEOTIDE SEQUENCE</scope>
    <source>
        <strain evidence="1">MBLW1</strain>
    </source>
</reference>
<protein>
    <submittedName>
        <fullName evidence="1">Capk related-protein: CapK related-protein</fullName>
    </submittedName>
</protein>
<accession>A0A6C2YTA5</accession>
<name>A0A6C2YTA5_9BACT</name>
<organism evidence="1">
    <name type="scientific">Tuwongella immobilis</name>
    <dbReference type="NCBI Taxonomy" id="692036"/>
    <lineage>
        <taxon>Bacteria</taxon>
        <taxon>Pseudomonadati</taxon>
        <taxon>Planctomycetota</taxon>
        <taxon>Planctomycetia</taxon>
        <taxon>Gemmatales</taxon>
        <taxon>Gemmataceae</taxon>
        <taxon>Tuwongella</taxon>
    </lineage>
</organism>
<evidence type="ECO:0000313" key="1">
    <source>
        <dbReference type="EMBL" id="VIP04353.1"/>
    </source>
</evidence>
<evidence type="ECO:0000313" key="2">
    <source>
        <dbReference type="Proteomes" id="UP000464378"/>
    </source>
</evidence>
<dbReference type="PANTHER" id="PTHR36932:SF1">
    <property type="entry name" value="CAPSULAR POLYSACCHARIDE BIOSYNTHESIS PROTEIN"/>
    <property type="match status" value="1"/>
</dbReference>
<dbReference type="PANTHER" id="PTHR36932">
    <property type="entry name" value="CAPSULAR POLYSACCHARIDE BIOSYNTHESIS PROTEIN"/>
    <property type="match status" value="1"/>
</dbReference>
<dbReference type="InterPro" id="IPR053158">
    <property type="entry name" value="CapK_Type1_Caps_Biosynth"/>
</dbReference>